<dbReference type="EMBL" id="JADEWN010000017">
    <property type="protein sequence ID" value="MBE9190481.1"/>
    <property type="molecule type" value="Genomic_DNA"/>
</dbReference>
<dbReference type="RefSeq" id="WP_193931662.1">
    <property type="nucleotide sequence ID" value="NZ_CAWPMZ010000036.1"/>
</dbReference>
<gene>
    <name evidence="1" type="ORF">IQ230_08935</name>
</gene>
<evidence type="ECO:0000313" key="2">
    <source>
        <dbReference type="Proteomes" id="UP000651156"/>
    </source>
</evidence>
<reference evidence="1 2" key="1">
    <citation type="submission" date="2020-10" db="EMBL/GenBank/DDBJ databases">
        <authorList>
            <person name="Castelo-Branco R."/>
            <person name="Eusebio N."/>
            <person name="Adriana R."/>
            <person name="Vieira A."/>
            <person name="Brugerolle De Fraissinette N."/>
            <person name="Rezende De Castro R."/>
            <person name="Schneider M.P."/>
            <person name="Vasconcelos V."/>
            <person name="Leao P.N."/>
        </authorList>
    </citation>
    <scope>NUCLEOTIDE SEQUENCE [LARGE SCALE GENOMIC DNA]</scope>
    <source>
        <strain evidence="1 2">LEGE 06123</strain>
    </source>
</reference>
<protein>
    <recommendedName>
        <fullName evidence="3">CopG-like ribbon-helix-helix domain-containing protein</fullName>
    </recommendedName>
</protein>
<accession>A0ABR9UQD0</accession>
<dbReference type="Proteomes" id="UP000651156">
    <property type="component" value="Unassembled WGS sequence"/>
</dbReference>
<comment type="caution">
    <text evidence="1">The sequence shown here is derived from an EMBL/GenBank/DDBJ whole genome shotgun (WGS) entry which is preliminary data.</text>
</comment>
<name>A0ABR9UQD0_9CHRO</name>
<proteinExistence type="predicted"/>
<keyword evidence="2" id="KW-1185">Reference proteome</keyword>
<evidence type="ECO:0000313" key="1">
    <source>
        <dbReference type="EMBL" id="MBE9190481.1"/>
    </source>
</evidence>
<evidence type="ECO:0008006" key="3">
    <source>
        <dbReference type="Google" id="ProtNLM"/>
    </source>
</evidence>
<sequence>MSKTPSKRTQNSEEELLLDEYRFDYQKAKPNRFAALSETQRLTVVVLDEDVAQVFTTSESVNKVLRALIESMPHSANGEIS</sequence>
<organism evidence="1 2">
    <name type="scientific">Gloeocapsopsis crepidinum LEGE 06123</name>
    <dbReference type="NCBI Taxonomy" id="588587"/>
    <lineage>
        <taxon>Bacteria</taxon>
        <taxon>Bacillati</taxon>
        <taxon>Cyanobacteriota</taxon>
        <taxon>Cyanophyceae</taxon>
        <taxon>Oscillatoriophycideae</taxon>
        <taxon>Chroococcales</taxon>
        <taxon>Chroococcaceae</taxon>
        <taxon>Gloeocapsopsis</taxon>
    </lineage>
</organism>